<dbReference type="Proteomes" id="UP000886998">
    <property type="component" value="Unassembled WGS sequence"/>
</dbReference>
<dbReference type="AlphaFoldDB" id="A0A8X6XTE0"/>
<organism evidence="1 2">
    <name type="scientific">Trichonephila inaurata madagascariensis</name>
    <dbReference type="NCBI Taxonomy" id="2747483"/>
    <lineage>
        <taxon>Eukaryota</taxon>
        <taxon>Metazoa</taxon>
        <taxon>Ecdysozoa</taxon>
        <taxon>Arthropoda</taxon>
        <taxon>Chelicerata</taxon>
        <taxon>Arachnida</taxon>
        <taxon>Araneae</taxon>
        <taxon>Araneomorphae</taxon>
        <taxon>Entelegynae</taxon>
        <taxon>Araneoidea</taxon>
        <taxon>Nephilidae</taxon>
        <taxon>Trichonephila</taxon>
        <taxon>Trichonephila inaurata</taxon>
    </lineage>
</organism>
<comment type="caution">
    <text evidence="1">The sequence shown here is derived from an EMBL/GenBank/DDBJ whole genome shotgun (WGS) entry which is preliminary data.</text>
</comment>
<accession>A0A8X6XTE0</accession>
<evidence type="ECO:0000313" key="1">
    <source>
        <dbReference type="EMBL" id="GFY59570.1"/>
    </source>
</evidence>
<proteinExistence type="predicted"/>
<sequence>MEFHVMGVLKRENTREAHIFGKRRYSLLFFFTRAIGVETKLLFMSYVRLEVERKSIVWSFDLSTLLEAEFTFWGILLPFCQISFGFSQTSRLEFAHYVNQIC</sequence>
<name>A0A8X6XTE0_9ARAC</name>
<keyword evidence="2" id="KW-1185">Reference proteome</keyword>
<protein>
    <submittedName>
        <fullName evidence="1">Uncharacterized protein</fullName>
    </submittedName>
</protein>
<reference evidence="1" key="1">
    <citation type="submission" date="2020-08" db="EMBL/GenBank/DDBJ databases">
        <title>Multicomponent nature underlies the extraordinary mechanical properties of spider dragline silk.</title>
        <authorList>
            <person name="Kono N."/>
            <person name="Nakamura H."/>
            <person name="Mori M."/>
            <person name="Yoshida Y."/>
            <person name="Ohtoshi R."/>
            <person name="Malay A.D."/>
            <person name="Moran D.A.P."/>
            <person name="Tomita M."/>
            <person name="Numata K."/>
            <person name="Arakawa K."/>
        </authorList>
    </citation>
    <scope>NUCLEOTIDE SEQUENCE</scope>
</reference>
<gene>
    <name evidence="1" type="ORF">TNIN_472371</name>
</gene>
<evidence type="ECO:0000313" key="2">
    <source>
        <dbReference type="Proteomes" id="UP000886998"/>
    </source>
</evidence>
<dbReference type="EMBL" id="BMAV01012678">
    <property type="protein sequence ID" value="GFY59570.1"/>
    <property type="molecule type" value="Genomic_DNA"/>
</dbReference>